<dbReference type="AlphaFoldDB" id="A0A1G7CIX4"/>
<dbReference type="Pfam" id="PF09972">
    <property type="entry name" value="DUF2207"/>
    <property type="match status" value="1"/>
</dbReference>
<evidence type="ECO:0000259" key="3">
    <source>
        <dbReference type="Pfam" id="PF20990"/>
    </source>
</evidence>
<dbReference type="InterPro" id="IPR048389">
    <property type="entry name" value="YciQ-like_C"/>
</dbReference>
<dbReference type="Pfam" id="PF20990">
    <property type="entry name" value="DUF2207_C"/>
    <property type="match status" value="1"/>
</dbReference>
<reference evidence="4 5" key="1">
    <citation type="submission" date="2016-10" db="EMBL/GenBank/DDBJ databases">
        <authorList>
            <person name="de Groot N.N."/>
        </authorList>
    </citation>
    <scope>NUCLEOTIDE SEQUENCE [LARGE SCALE GENOMIC DNA]</scope>
    <source>
        <strain evidence="4 5">MON 2.2</strain>
    </source>
</reference>
<dbReference type="OrthoDB" id="143710at2"/>
<keyword evidence="5" id="KW-1185">Reference proteome</keyword>
<keyword evidence="1" id="KW-0472">Membrane</keyword>
<feature type="domain" description="Predicted membrane protein YciQ-like C-terminal" evidence="3">
    <location>
        <begin position="326"/>
        <end position="548"/>
    </location>
</feature>
<gene>
    <name evidence="4" type="ORF">SAMN04489747_3287</name>
</gene>
<evidence type="ECO:0000256" key="1">
    <source>
        <dbReference type="SAM" id="Phobius"/>
    </source>
</evidence>
<feature type="domain" description="DUF2207" evidence="2">
    <location>
        <begin position="52"/>
        <end position="241"/>
    </location>
</feature>
<name>A0A1G7CIX4_9ACTN</name>
<evidence type="ECO:0000313" key="5">
    <source>
        <dbReference type="Proteomes" id="UP000198546"/>
    </source>
</evidence>
<dbReference type="Proteomes" id="UP000198546">
    <property type="component" value="Chromosome i"/>
</dbReference>
<protein>
    <submittedName>
        <fullName evidence="4">Predicted membrane protein</fullName>
    </submittedName>
</protein>
<keyword evidence="1" id="KW-1133">Transmembrane helix</keyword>
<feature type="transmembrane region" description="Helical" evidence="1">
    <location>
        <begin position="448"/>
        <end position="468"/>
    </location>
</feature>
<accession>A0A1G7CIX4</accession>
<feature type="transmembrane region" description="Helical" evidence="1">
    <location>
        <begin position="267"/>
        <end position="287"/>
    </location>
</feature>
<proteinExistence type="predicted"/>
<organism evidence="4 5">
    <name type="scientific">Auraticoccus monumenti</name>
    <dbReference type="NCBI Taxonomy" id="675864"/>
    <lineage>
        <taxon>Bacteria</taxon>
        <taxon>Bacillati</taxon>
        <taxon>Actinomycetota</taxon>
        <taxon>Actinomycetes</taxon>
        <taxon>Propionibacteriales</taxon>
        <taxon>Propionibacteriaceae</taxon>
        <taxon>Auraticoccus</taxon>
    </lineage>
</organism>
<sequence>MAQPLLLPSGTSPTQADRPLLLRALLVALAGVLLLVSAPGPARAEDQGEDWRITRYDVTAETASDGTTRVTTELDFDFGDEPAHGPVLVQAVRQRIEGDPDHWRSMPITDVSATSPSGAPAQVSTEVESGAMDIRVGDADVEVEGLQTYVVTWVQQGLVNPEATGSGLDELSWNVLNQWQVPVEDITVTVRGPAEVEQVGCFAGEPGTRTPCTSAAEEGTTATFTDDGISTDEGLTVVTGWPAGSVTAPVLLTERRHLGNTFAANPLTVGGGLLVAALGALLAALLARRGRDERYVGLTPGLSPLAGAEATTATGGARGPVAVRFTPPDGAGPAEVGTVQDEVAHTADVTAALVDLAVRGHLRIVDTRGPGDTDDAPTWRLERLTGGDDELADYEQVLLDGVFSTGDEVDLDGLVFAPALASTQTALYRRVTERGWFRADPRAVRHRWAGGAALVLVAGVVLTIVLALTVGAGIIGLGLVVAGVVGLALTGRAPARTAAGSALLEQSLGFKLYLSTAEADQIKLEEAEQVFSRYLPYAIAFGVAEHWTGVFAELAARGHALDTPTWYAGAHPFVFTGAAFGDQISSFSSAVSSAVTTSTAGSGGGSGFSAGVGGGVGGGGGGGW</sequence>
<dbReference type="STRING" id="675864.SAMN04489747_3287"/>
<keyword evidence="1" id="KW-0812">Transmembrane</keyword>
<feature type="transmembrane region" description="Helical" evidence="1">
    <location>
        <begin position="474"/>
        <end position="491"/>
    </location>
</feature>
<evidence type="ECO:0000259" key="2">
    <source>
        <dbReference type="Pfam" id="PF09972"/>
    </source>
</evidence>
<dbReference type="RefSeq" id="WP_090595014.1">
    <property type="nucleotide sequence ID" value="NZ_LT629688.1"/>
</dbReference>
<dbReference type="EMBL" id="LT629688">
    <property type="protein sequence ID" value="SDE39344.1"/>
    <property type="molecule type" value="Genomic_DNA"/>
</dbReference>
<dbReference type="InterPro" id="IPR018702">
    <property type="entry name" value="DUF2207"/>
</dbReference>
<evidence type="ECO:0000313" key="4">
    <source>
        <dbReference type="EMBL" id="SDE39344.1"/>
    </source>
</evidence>